<evidence type="ECO:0000256" key="5">
    <source>
        <dbReference type="ARBA" id="ARBA00022723"/>
    </source>
</evidence>
<feature type="site" description="Transition state stabilizer" evidence="11">
    <location>
        <position position="408"/>
    </location>
</feature>
<evidence type="ECO:0000256" key="8">
    <source>
        <dbReference type="ARBA" id="ARBA00023049"/>
    </source>
</evidence>
<dbReference type="PANTHER" id="PTHR11533">
    <property type="entry name" value="PROTEASE M1 ZINC METALLOPROTEASE"/>
    <property type="match status" value="1"/>
</dbReference>
<comment type="similarity">
    <text evidence="2 12">Belongs to the peptidase M1 family.</text>
</comment>
<reference evidence="17 18" key="1">
    <citation type="submission" date="2019-04" db="EMBL/GenBank/DDBJ databases">
        <title>Sphingomonas psychrotolerans sp. nov., isolated from soil in the Tianshan Mountains, Xinjiang, China.</title>
        <authorList>
            <person name="Luo Y."/>
            <person name="Sheng H."/>
        </authorList>
    </citation>
    <scope>NUCLEOTIDE SEQUENCE [LARGE SCALE GENOMIC DNA]</scope>
    <source>
        <strain evidence="17 18">ZFGT-11</strain>
    </source>
</reference>
<dbReference type="Gene3D" id="1.25.50.20">
    <property type="match status" value="1"/>
</dbReference>
<dbReference type="Pfam" id="PF17900">
    <property type="entry name" value="Peptidase_M1_N"/>
    <property type="match status" value="1"/>
</dbReference>
<dbReference type="Gene3D" id="1.10.390.10">
    <property type="entry name" value="Neutral Protease Domain 2"/>
    <property type="match status" value="1"/>
</dbReference>
<feature type="domain" description="Aminopeptidase N-like N-terminal" evidence="16">
    <location>
        <begin position="36"/>
        <end position="212"/>
    </location>
</feature>
<dbReference type="InterPro" id="IPR027268">
    <property type="entry name" value="Peptidase_M4/M1_CTD_sf"/>
</dbReference>
<dbReference type="InterPro" id="IPR001930">
    <property type="entry name" value="Peptidase_M1"/>
</dbReference>
<evidence type="ECO:0000256" key="13">
    <source>
        <dbReference type="SAM" id="SignalP"/>
    </source>
</evidence>
<dbReference type="InterPro" id="IPR024571">
    <property type="entry name" value="ERAP1-like_C_dom"/>
</dbReference>
<dbReference type="EMBL" id="SRXT01000001">
    <property type="protein sequence ID" value="TGX56146.1"/>
    <property type="molecule type" value="Genomic_DNA"/>
</dbReference>
<keyword evidence="6 12" id="KW-0378">Hydrolase</keyword>
<feature type="domain" description="ERAP1-like C-terminal" evidence="15">
    <location>
        <begin position="537"/>
        <end position="850"/>
    </location>
</feature>
<evidence type="ECO:0000256" key="4">
    <source>
        <dbReference type="ARBA" id="ARBA00022670"/>
    </source>
</evidence>
<feature type="binding site" evidence="10">
    <location>
        <position position="323"/>
    </location>
    <ligand>
        <name>Zn(2+)</name>
        <dbReference type="ChEBI" id="CHEBI:29105"/>
        <note>catalytic</note>
    </ligand>
</feature>
<evidence type="ECO:0000256" key="2">
    <source>
        <dbReference type="ARBA" id="ARBA00010136"/>
    </source>
</evidence>
<evidence type="ECO:0000259" key="15">
    <source>
        <dbReference type="Pfam" id="PF11838"/>
    </source>
</evidence>
<keyword evidence="5 10" id="KW-0479">Metal-binding</keyword>
<dbReference type="GO" id="GO:0005615">
    <property type="term" value="C:extracellular space"/>
    <property type="evidence" value="ECO:0007669"/>
    <property type="project" value="TreeGrafter"/>
</dbReference>
<dbReference type="InterPro" id="IPR042097">
    <property type="entry name" value="Aminopeptidase_N-like_N_sf"/>
</dbReference>
<dbReference type="GO" id="GO:0016285">
    <property type="term" value="F:alanyl aminopeptidase activity"/>
    <property type="evidence" value="ECO:0007669"/>
    <property type="project" value="UniProtKB-EC"/>
</dbReference>
<dbReference type="GO" id="GO:0043171">
    <property type="term" value="P:peptide catabolic process"/>
    <property type="evidence" value="ECO:0007669"/>
    <property type="project" value="TreeGrafter"/>
</dbReference>
<gene>
    <name evidence="17" type="ORF">E5A73_03345</name>
</gene>
<dbReference type="InterPro" id="IPR050344">
    <property type="entry name" value="Peptidase_M1_aminopeptidases"/>
</dbReference>
<keyword evidence="7 10" id="KW-0862">Zinc</keyword>
<proteinExistence type="inferred from homology"/>
<dbReference type="EC" id="3.4.11.-" evidence="12"/>
<comment type="catalytic activity">
    <reaction evidence="1">
        <text>Release of an N-terminal amino acid, Xaa-|-Yaa- from a peptide, amide or arylamide. Xaa is preferably Ala, but may be most amino acids including Pro (slow action). When a terminal hydrophobic residue is followed by a prolyl residue, the two may be released as an intact Xaa-Pro dipeptide.</text>
        <dbReference type="EC" id="3.4.11.2"/>
    </reaction>
</comment>
<evidence type="ECO:0000256" key="3">
    <source>
        <dbReference type="ARBA" id="ARBA00022438"/>
    </source>
</evidence>
<evidence type="ECO:0000256" key="6">
    <source>
        <dbReference type="ARBA" id="ARBA00022801"/>
    </source>
</evidence>
<keyword evidence="8 12" id="KW-0482">Metalloprotease</keyword>
<keyword evidence="4 12" id="KW-0645">Protease</keyword>
<feature type="chain" id="PRO_5020989315" description="Aminopeptidase" evidence="13">
    <location>
        <begin position="20"/>
        <end position="869"/>
    </location>
</feature>
<dbReference type="GO" id="GO:0008270">
    <property type="term" value="F:zinc ion binding"/>
    <property type="evidence" value="ECO:0007669"/>
    <property type="project" value="UniProtKB-UniRule"/>
</dbReference>
<feature type="binding site" evidence="10">
    <location>
        <position position="327"/>
    </location>
    <ligand>
        <name>Zn(2+)</name>
        <dbReference type="ChEBI" id="CHEBI:29105"/>
        <note>catalytic</note>
    </ligand>
</feature>
<evidence type="ECO:0000259" key="14">
    <source>
        <dbReference type="Pfam" id="PF01433"/>
    </source>
</evidence>
<evidence type="ECO:0000256" key="9">
    <source>
        <dbReference type="PIRSR" id="PIRSR634016-1"/>
    </source>
</evidence>
<keyword evidence="18" id="KW-1185">Reference proteome</keyword>
<evidence type="ECO:0000256" key="12">
    <source>
        <dbReference type="RuleBase" id="RU364040"/>
    </source>
</evidence>
<evidence type="ECO:0000313" key="18">
    <source>
        <dbReference type="Proteomes" id="UP000306147"/>
    </source>
</evidence>
<accession>A0A4S1XLN2</accession>
<dbReference type="InterPro" id="IPR014782">
    <property type="entry name" value="Peptidase_M1_dom"/>
</dbReference>
<evidence type="ECO:0000259" key="16">
    <source>
        <dbReference type="Pfam" id="PF17900"/>
    </source>
</evidence>
<dbReference type="GO" id="GO:0016020">
    <property type="term" value="C:membrane"/>
    <property type="evidence" value="ECO:0007669"/>
    <property type="project" value="TreeGrafter"/>
</dbReference>
<comment type="caution">
    <text evidence="17">The sequence shown here is derived from an EMBL/GenBank/DDBJ whole genome shotgun (WGS) entry which is preliminary data.</text>
</comment>
<dbReference type="Pfam" id="PF01433">
    <property type="entry name" value="Peptidase_M1"/>
    <property type="match status" value="1"/>
</dbReference>
<feature type="active site" description="Proton acceptor" evidence="9">
    <location>
        <position position="324"/>
    </location>
</feature>
<feature type="domain" description="Peptidase M1 membrane alanine aminopeptidase" evidence="14">
    <location>
        <begin position="253"/>
        <end position="469"/>
    </location>
</feature>
<evidence type="ECO:0000256" key="1">
    <source>
        <dbReference type="ARBA" id="ARBA00000098"/>
    </source>
</evidence>
<dbReference type="RefSeq" id="WP_135962345.1">
    <property type="nucleotide sequence ID" value="NZ_SRXT01000001.1"/>
</dbReference>
<dbReference type="PRINTS" id="PR00756">
    <property type="entry name" value="ALADIPTASE"/>
</dbReference>
<name>A0A4S1XLN2_9SPHN</name>
<sequence length="869" mass="93894">MRVLLLVLCAFILPAPALAQSAPPLPTGKLPDLVRPLAYRLDMTILPAQPRFAGHAEIDIELKQPAASIFLHGRGLNMRKALVRIGKSETPVTFTQKTQWGLAQLDFGRTLPAGKLTLKFDYDAAFGGSPSGLYRIKVADDWYSWSQFESIDARAAFPSFDEPGYKTPFTVSVTTKRGFVAVSNAPELGKPLAAGKLVKHRFAATEPLPTYLVAFVVGPFVTLEGTVPATPQRPRPLPLRIVGTKPYAGQMQYALEGSKKIVALLESYFDQPFPYPKLDQIGSPVMPGAMENAGADIYGDGILFVDEKAPTEDKRTFGMVVAHELSHQWFGDVVTPAWWDDIWLNESFANWMGYRIGNEWRPDLNIGVSAIDEAFEAMQIDALGAGRPIHQRITKDADIDAAFDQITYGKGGQVVAMIAAYLGEEKFRDGVRLHMRRYHHGNATTDQFFDSLASAAHDPRVLESLRSFVDQQGMPVVTLKHDGGGLIASQSRYASFGSNVPPEQWIVPVCVRRVAVRSCTLLDKPGGAIEAKGDGVIVPNAGGWGYYRFDMDPADWSALIAAAPTLPEGEALAVTDSLWASFYAGKAKLPQLAALARSMAAHPASNAALDNGKRWRELQRRGLISEAALPAYRRLIVDIYGPKLEQLGFDPAADAYAADTLDRRKLRSDLVELVAGAGGDALTRGKLITAADAYLAGDAKALDSEFAQLALSLDVKDKGVPLARTLADKGLADPALRQLAFEAIGGSGNAEVARWFLGEFKDPRLSQAERLHVATRFLGSPRTRDAGADTLLGSFGTSKVGGGIFSARAGQMFNVLCTNSAADAVDAKLRPQLANTSTLGLDRALEAIRNCARFKDAKAGEVSAAVMGR</sequence>
<dbReference type="InterPro" id="IPR034016">
    <property type="entry name" value="M1_APN-typ"/>
</dbReference>
<dbReference type="Proteomes" id="UP000306147">
    <property type="component" value="Unassembled WGS sequence"/>
</dbReference>
<keyword evidence="3 12" id="KW-0031">Aminopeptidase</keyword>
<evidence type="ECO:0000256" key="11">
    <source>
        <dbReference type="PIRSR" id="PIRSR634016-4"/>
    </source>
</evidence>
<dbReference type="GO" id="GO:0006508">
    <property type="term" value="P:proteolysis"/>
    <property type="evidence" value="ECO:0007669"/>
    <property type="project" value="UniProtKB-KW"/>
</dbReference>
<dbReference type="SUPFAM" id="SSF63737">
    <property type="entry name" value="Leukotriene A4 hydrolase N-terminal domain"/>
    <property type="match status" value="1"/>
</dbReference>
<comment type="cofactor">
    <cofactor evidence="10 12">
        <name>Zn(2+)</name>
        <dbReference type="ChEBI" id="CHEBI:29105"/>
    </cofactor>
    <text evidence="10 12">Binds 1 zinc ion per subunit.</text>
</comment>
<dbReference type="GO" id="GO:0042277">
    <property type="term" value="F:peptide binding"/>
    <property type="evidence" value="ECO:0007669"/>
    <property type="project" value="TreeGrafter"/>
</dbReference>
<dbReference type="SUPFAM" id="SSF55486">
    <property type="entry name" value="Metalloproteases ('zincins'), catalytic domain"/>
    <property type="match status" value="1"/>
</dbReference>
<dbReference type="Pfam" id="PF11838">
    <property type="entry name" value="ERAP1_C"/>
    <property type="match status" value="1"/>
</dbReference>
<dbReference type="OrthoDB" id="100605at2"/>
<keyword evidence="13" id="KW-0732">Signal</keyword>
<dbReference type="InterPro" id="IPR045357">
    <property type="entry name" value="Aminopeptidase_N-like_N"/>
</dbReference>
<feature type="signal peptide" evidence="13">
    <location>
        <begin position="1"/>
        <end position="19"/>
    </location>
</feature>
<feature type="binding site" evidence="10">
    <location>
        <position position="346"/>
    </location>
    <ligand>
        <name>Zn(2+)</name>
        <dbReference type="ChEBI" id="CHEBI:29105"/>
        <note>catalytic</note>
    </ligand>
</feature>
<evidence type="ECO:0000313" key="17">
    <source>
        <dbReference type="EMBL" id="TGX56146.1"/>
    </source>
</evidence>
<evidence type="ECO:0000256" key="7">
    <source>
        <dbReference type="ARBA" id="ARBA00022833"/>
    </source>
</evidence>
<organism evidence="17 18">
    <name type="scientific">Sphingomonas gei</name>
    <dbReference type="NCBI Taxonomy" id="1395960"/>
    <lineage>
        <taxon>Bacteria</taxon>
        <taxon>Pseudomonadati</taxon>
        <taxon>Pseudomonadota</taxon>
        <taxon>Alphaproteobacteria</taxon>
        <taxon>Sphingomonadales</taxon>
        <taxon>Sphingomonadaceae</taxon>
        <taxon>Sphingomonas</taxon>
    </lineage>
</organism>
<dbReference type="GO" id="GO:0005737">
    <property type="term" value="C:cytoplasm"/>
    <property type="evidence" value="ECO:0007669"/>
    <property type="project" value="TreeGrafter"/>
</dbReference>
<dbReference type="CDD" id="cd09601">
    <property type="entry name" value="M1_APN-Q_like"/>
    <property type="match status" value="1"/>
</dbReference>
<dbReference type="Gene3D" id="2.60.40.1910">
    <property type="match status" value="1"/>
</dbReference>
<dbReference type="AlphaFoldDB" id="A0A4S1XLN2"/>
<dbReference type="PANTHER" id="PTHR11533:SF174">
    <property type="entry name" value="PUROMYCIN-SENSITIVE AMINOPEPTIDASE-RELATED"/>
    <property type="match status" value="1"/>
</dbReference>
<dbReference type="GO" id="GO:0070006">
    <property type="term" value="F:metalloaminopeptidase activity"/>
    <property type="evidence" value="ECO:0007669"/>
    <property type="project" value="TreeGrafter"/>
</dbReference>
<dbReference type="Gene3D" id="2.60.40.1730">
    <property type="entry name" value="tricorn interacting facor f3 domain"/>
    <property type="match status" value="1"/>
</dbReference>
<evidence type="ECO:0000256" key="10">
    <source>
        <dbReference type="PIRSR" id="PIRSR634016-3"/>
    </source>
</evidence>
<protein>
    <recommendedName>
        <fullName evidence="12">Aminopeptidase</fullName>
        <ecNumber evidence="12">3.4.11.-</ecNumber>
    </recommendedName>
</protein>